<keyword evidence="4" id="KW-1003">Cell membrane</keyword>
<feature type="transmembrane region" description="Helical" evidence="12">
    <location>
        <begin position="55"/>
        <end position="77"/>
    </location>
</feature>
<evidence type="ECO:0000256" key="3">
    <source>
        <dbReference type="ARBA" id="ARBA00022448"/>
    </source>
</evidence>
<dbReference type="NCBIfam" id="TIGR01726">
    <property type="entry name" value="HEQRo_perm_3TM"/>
    <property type="match status" value="1"/>
</dbReference>
<dbReference type="Proteomes" id="UP000324065">
    <property type="component" value="Unassembled WGS sequence"/>
</dbReference>
<dbReference type="PROSITE" id="PS50928">
    <property type="entry name" value="ABC_TM1"/>
    <property type="match status" value="1"/>
</dbReference>
<evidence type="ECO:0000256" key="11">
    <source>
        <dbReference type="ARBA" id="ARBA00073645"/>
    </source>
</evidence>
<keyword evidence="5 12" id="KW-0812">Transmembrane</keyword>
<comment type="caution">
    <text evidence="14">The sequence shown here is derived from an EMBL/GenBank/DDBJ whole genome shotgun (WGS) entry which is preliminary data.</text>
</comment>
<dbReference type="InterPro" id="IPR035906">
    <property type="entry name" value="MetI-like_sf"/>
</dbReference>
<proteinExistence type="inferred from homology"/>
<evidence type="ECO:0000256" key="6">
    <source>
        <dbReference type="ARBA" id="ARBA00022970"/>
    </source>
</evidence>
<comment type="similarity">
    <text evidence="2">Belongs to the binding-protein-dependent transport system permease family. HisMQ subfamily.</text>
</comment>
<name>A0A5M6IG90_9PROT</name>
<comment type="subunit">
    <text evidence="10">The complex is composed of two ATP-binding proteins (GltL), two transmembrane proteins (GltJ and GltK) and a solute-binding protein (GltI).</text>
</comment>
<evidence type="ECO:0000256" key="2">
    <source>
        <dbReference type="ARBA" id="ARBA00010072"/>
    </source>
</evidence>
<dbReference type="InterPro" id="IPR000515">
    <property type="entry name" value="MetI-like"/>
</dbReference>
<accession>A0A5M6IG90</accession>
<dbReference type="InterPro" id="IPR010065">
    <property type="entry name" value="AA_ABC_transptr_permease_3TM"/>
</dbReference>
<organism evidence="14 15">
    <name type="scientific">Roseospira marina</name>
    <dbReference type="NCBI Taxonomy" id="140057"/>
    <lineage>
        <taxon>Bacteria</taxon>
        <taxon>Pseudomonadati</taxon>
        <taxon>Pseudomonadota</taxon>
        <taxon>Alphaproteobacteria</taxon>
        <taxon>Rhodospirillales</taxon>
        <taxon>Rhodospirillaceae</taxon>
        <taxon>Roseospira</taxon>
    </lineage>
</organism>
<dbReference type="FunFam" id="1.10.3720.10:FF:000006">
    <property type="entry name" value="Glutamate/aspartate ABC transporter, permease protein GltK"/>
    <property type="match status" value="1"/>
</dbReference>
<dbReference type="SUPFAM" id="SSF161098">
    <property type="entry name" value="MetI-like"/>
    <property type="match status" value="1"/>
</dbReference>
<reference evidence="14 15" key="1">
    <citation type="submission" date="2019-09" db="EMBL/GenBank/DDBJ databases">
        <title>Genome sequence of Roseospira marina, one of the more divergent members of the non-sulfur purple photosynthetic bacterial family, the Rhodospirillaceae.</title>
        <authorList>
            <person name="Meyer T."/>
            <person name="Kyndt J."/>
        </authorList>
    </citation>
    <scope>NUCLEOTIDE SEQUENCE [LARGE SCALE GENOMIC DNA]</scope>
    <source>
        <strain evidence="14 15">DSM 15113</strain>
    </source>
</reference>
<dbReference type="Gene3D" id="1.10.3720.10">
    <property type="entry name" value="MetI-like"/>
    <property type="match status" value="1"/>
</dbReference>
<keyword evidence="15" id="KW-1185">Reference proteome</keyword>
<keyword evidence="8 12" id="KW-0472">Membrane</keyword>
<evidence type="ECO:0000256" key="4">
    <source>
        <dbReference type="ARBA" id="ARBA00022475"/>
    </source>
</evidence>
<feature type="domain" description="ABC transmembrane type-1" evidence="13">
    <location>
        <begin position="21"/>
        <end position="209"/>
    </location>
</feature>
<sequence>MFDSPDLILDYLVSASFLHAAGMTLMITLVSMAWGMLIGLLIALGQEWNRPGLNVLIVAYLWLFRGTPVLFQIIFIFNVLPAMGILFSGFTSAVLALALNEAAYIAEIFRSGIEAVGKGQRTAGRSLGMKNWQVMRHIVLPQALRTVIPPIGNQFLGMLKLSALVSVIGVEDLLLTANQTASANFRYFEALTAAGVFYLAMTTLFMFGQSWLERKVNPRRGNAGATKGKSLTQRLLGMTANTGA</sequence>
<dbReference type="RefSeq" id="WP_150061199.1">
    <property type="nucleotide sequence ID" value="NZ_JACHII010000005.1"/>
</dbReference>
<evidence type="ECO:0000256" key="10">
    <source>
        <dbReference type="ARBA" id="ARBA00062718"/>
    </source>
</evidence>
<keyword evidence="6" id="KW-0029">Amino-acid transport</keyword>
<evidence type="ECO:0000259" key="13">
    <source>
        <dbReference type="PROSITE" id="PS50928"/>
    </source>
</evidence>
<protein>
    <recommendedName>
        <fullName evidence="11">Glutamate/aspartate import permease protein GltK</fullName>
    </recommendedName>
</protein>
<feature type="transmembrane region" description="Helical" evidence="12">
    <location>
        <begin position="83"/>
        <end position="100"/>
    </location>
</feature>
<dbReference type="AlphaFoldDB" id="A0A5M6IG90"/>
<dbReference type="CDD" id="cd06261">
    <property type="entry name" value="TM_PBP2"/>
    <property type="match status" value="1"/>
</dbReference>
<evidence type="ECO:0000313" key="14">
    <source>
        <dbReference type="EMBL" id="KAA5606598.1"/>
    </source>
</evidence>
<evidence type="ECO:0000256" key="5">
    <source>
        <dbReference type="ARBA" id="ARBA00022692"/>
    </source>
</evidence>
<evidence type="ECO:0000256" key="12">
    <source>
        <dbReference type="RuleBase" id="RU363032"/>
    </source>
</evidence>
<dbReference type="PANTHER" id="PTHR30614">
    <property type="entry name" value="MEMBRANE COMPONENT OF AMINO ACID ABC TRANSPORTER"/>
    <property type="match status" value="1"/>
</dbReference>
<evidence type="ECO:0000256" key="9">
    <source>
        <dbReference type="ARBA" id="ARBA00060298"/>
    </source>
</evidence>
<keyword evidence="7 12" id="KW-1133">Transmembrane helix</keyword>
<dbReference type="Pfam" id="PF00528">
    <property type="entry name" value="BPD_transp_1"/>
    <property type="match status" value="1"/>
</dbReference>
<dbReference type="GO" id="GO:0006865">
    <property type="term" value="P:amino acid transport"/>
    <property type="evidence" value="ECO:0007669"/>
    <property type="project" value="UniProtKB-KW"/>
</dbReference>
<feature type="transmembrane region" description="Helical" evidence="12">
    <location>
        <begin position="20"/>
        <end position="43"/>
    </location>
</feature>
<evidence type="ECO:0000256" key="7">
    <source>
        <dbReference type="ARBA" id="ARBA00022989"/>
    </source>
</evidence>
<comment type="function">
    <text evidence="9">Part of the ABC transporter complex GltIJKL involved in glutamate and aspartate uptake. Probably responsible for the translocation of the substrate across the membrane.</text>
</comment>
<feature type="transmembrane region" description="Helical" evidence="12">
    <location>
        <begin position="190"/>
        <end position="212"/>
    </location>
</feature>
<dbReference type="GO" id="GO:0022857">
    <property type="term" value="F:transmembrane transporter activity"/>
    <property type="evidence" value="ECO:0007669"/>
    <property type="project" value="InterPro"/>
</dbReference>
<dbReference type="PANTHER" id="PTHR30614:SF0">
    <property type="entry name" value="L-CYSTINE TRANSPORT SYSTEM PERMEASE PROTEIN TCYL"/>
    <property type="match status" value="1"/>
</dbReference>
<evidence type="ECO:0000313" key="15">
    <source>
        <dbReference type="Proteomes" id="UP000324065"/>
    </source>
</evidence>
<dbReference type="EMBL" id="VWPJ01000003">
    <property type="protein sequence ID" value="KAA5606598.1"/>
    <property type="molecule type" value="Genomic_DNA"/>
</dbReference>
<evidence type="ECO:0000256" key="8">
    <source>
        <dbReference type="ARBA" id="ARBA00023136"/>
    </source>
</evidence>
<dbReference type="GO" id="GO:0043190">
    <property type="term" value="C:ATP-binding cassette (ABC) transporter complex"/>
    <property type="evidence" value="ECO:0007669"/>
    <property type="project" value="InterPro"/>
</dbReference>
<dbReference type="OrthoDB" id="9814550at2"/>
<dbReference type="InterPro" id="IPR043429">
    <property type="entry name" value="ArtM/GltK/GlnP/TcyL/YhdX-like"/>
</dbReference>
<keyword evidence="3 12" id="KW-0813">Transport</keyword>
<evidence type="ECO:0000256" key="1">
    <source>
        <dbReference type="ARBA" id="ARBA00004429"/>
    </source>
</evidence>
<gene>
    <name evidence="14" type="ORF">F1188_04460</name>
</gene>
<comment type="subcellular location">
    <subcellularLocation>
        <location evidence="1">Cell inner membrane</location>
        <topology evidence="1">Multi-pass membrane protein</topology>
    </subcellularLocation>
    <subcellularLocation>
        <location evidence="12">Cell membrane</location>
        <topology evidence="12">Multi-pass membrane protein</topology>
    </subcellularLocation>
</comment>